<keyword evidence="4" id="KW-0812">Transmembrane</keyword>
<keyword evidence="7" id="KW-1185">Reference proteome</keyword>
<evidence type="ECO:0000256" key="3">
    <source>
        <dbReference type="SAM" id="MobiDB-lite"/>
    </source>
</evidence>
<keyword evidence="1" id="KW-0479">Metal-binding</keyword>
<evidence type="ECO:0000256" key="1">
    <source>
        <dbReference type="ARBA" id="ARBA00022723"/>
    </source>
</evidence>
<dbReference type="InterPro" id="IPR011330">
    <property type="entry name" value="Glyco_hydro/deAcase_b/a-brl"/>
</dbReference>
<feature type="domain" description="NodB homology" evidence="5">
    <location>
        <begin position="266"/>
        <end position="441"/>
    </location>
</feature>
<gene>
    <name evidence="6" type="ORF">L1F31_08065</name>
</gene>
<dbReference type="SUPFAM" id="SSF88713">
    <property type="entry name" value="Glycoside hydrolase/deacetylase"/>
    <property type="match status" value="1"/>
</dbReference>
<accession>A0ABY5SWR8</accession>
<feature type="region of interest" description="Disordered" evidence="3">
    <location>
        <begin position="137"/>
        <end position="157"/>
    </location>
</feature>
<dbReference type="PANTHER" id="PTHR10587:SF133">
    <property type="entry name" value="CHITIN DEACETYLASE 1-RELATED"/>
    <property type="match status" value="1"/>
</dbReference>
<dbReference type="PROSITE" id="PS51677">
    <property type="entry name" value="NODB"/>
    <property type="match status" value="1"/>
</dbReference>
<dbReference type="InterPro" id="IPR050248">
    <property type="entry name" value="Polysacc_deacetylase_ArnD"/>
</dbReference>
<keyword evidence="4" id="KW-1133">Transmembrane helix</keyword>
<feature type="transmembrane region" description="Helical" evidence="4">
    <location>
        <begin position="9"/>
        <end position="31"/>
    </location>
</feature>
<dbReference type="InterPro" id="IPR002509">
    <property type="entry name" value="NODB_dom"/>
</dbReference>
<dbReference type="RefSeq" id="WP_265420131.1">
    <property type="nucleotide sequence ID" value="NZ_CP093443.1"/>
</dbReference>
<dbReference type="Proteomes" id="UP001064879">
    <property type="component" value="Chromosome"/>
</dbReference>
<protein>
    <submittedName>
        <fullName evidence="6">Polysaccharide deacetylase family protein</fullName>
    </submittedName>
</protein>
<reference evidence="6" key="1">
    <citation type="submission" date="2022-03" db="EMBL/GenBank/DDBJ databases">
        <title>Brevibacterium spongiae sp. nov., isolated from marine sponge.</title>
        <authorList>
            <person name="Li Z."/>
            <person name="Zhang M."/>
        </authorList>
    </citation>
    <scope>NUCLEOTIDE SEQUENCE</scope>
    <source>
        <strain evidence="6">WHS-Z9</strain>
    </source>
</reference>
<evidence type="ECO:0000259" key="5">
    <source>
        <dbReference type="PROSITE" id="PS51677"/>
    </source>
</evidence>
<evidence type="ECO:0000256" key="4">
    <source>
        <dbReference type="SAM" id="Phobius"/>
    </source>
</evidence>
<keyword evidence="2" id="KW-0378">Hydrolase</keyword>
<keyword evidence="4" id="KW-0472">Membrane</keyword>
<dbReference type="PANTHER" id="PTHR10587">
    <property type="entry name" value="GLYCOSYL TRANSFERASE-RELATED"/>
    <property type="match status" value="1"/>
</dbReference>
<organism evidence="6 7">
    <name type="scientific">Brevibacterium spongiae</name>
    <dbReference type="NCBI Taxonomy" id="2909672"/>
    <lineage>
        <taxon>Bacteria</taxon>
        <taxon>Bacillati</taxon>
        <taxon>Actinomycetota</taxon>
        <taxon>Actinomycetes</taxon>
        <taxon>Micrococcales</taxon>
        <taxon>Brevibacteriaceae</taxon>
        <taxon>Brevibacterium</taxon>
    </lineage>
</organism>
<feature type="compositionally biased region" description="Low complexity" evidence="3">
    <location>
        <begin position="137"/>
        <end position="148"/>
    </location>
</feature>
<evidence type="ECO:0000313" key="7">
    <source>
        <dbReference type="Proteomes" id="UP001064879"/>
    </source>
</evidence>
<dbReference type="Gene3D" id="3.20.20.370">
    <property type="entry name" value="Glycoside hydrolase/deacetylase"/>
    <property type="match status" value="1"/>
</dbReference>
<name>A0ABY5SWR8_9MICO</name>
<dbReference type="Pfam" id="PF01522">
    <property type="entry name" value="Polysacc_deac_1"/>
    <property type="match status" value="1"/>
</dbReference>
<evidence type="ECO:0000313" key="6">
    <source>
        <dbReference type="EMBL" id="UVI37593.1"/>
    </source>
</evidence>
<evidence type="ECO:0000256" key="2">
    <source>
        <dbReference type="ARBA" id="ARBA00022801"/>
    </source>
</evidence>
<sequence>MRLPVRGDALVYTVFTCALALTILMLLPGAVVTAKRDAGPSAEEITAARHRSTAEDNRTLLTASMRSYAIVAGKRDPGLNIHVFGLPGAPSLNSAVEARLLAMIEKSGGFGGRAAFSPPQTSPVHRWPTTTFAPPMAAGAEAATEPPGSRAPDPRSLNIDSSVLTAGGRFLLTTLDRRSPQPHSAVLLTDLDAETTVDARRLFTASVDPAAISADDSGALTIDGRPVRESELTPLGAQVADELHSPLRLPQPADQRSPDFSCGLLPCVALTYDDGPGDEKTEQAILDAAADADIRVTYFFLGSAVDHSPEAARKIIDAGHEVDNHTYGHPRLNRIPSEKVRKEIRRTRKSLQSVGIGAQPLLRPPYGALDKRSAHAVNGPSIIWDVDTGDWQSKDPKKIVKQVSAHTRPGSVALMHSIHPSTAQAAPAVFETVADKGLYAVTVRELFAGIAWEKGGSYFCRGYSDPLCSNPEHPSVQKN</sequence>
<proteinExistence type="predicted"/>
<dbReference type="EMBL" id="CP093443">
    <property type="protein sequence ID" value="UVI37593.1"/>
    <property type="molecule type" value="Genomic_DNA"/>
</dbReference>